<dbReference type="EMBL" id="RQVS01000002">
    <property type="protein sequence ID" value="RRJ88206.1"/>
    <property type="molecule type" value="Genomic_DNA"/>
</dbReference>
<dbReference type="CDD" id="cd04301">
    <property type="entry name" value="NAT_SF"/>
    <property type="match status" value="1"/>
</dbReference>
<name>A0A3P3W2Q5_9MICO</name>
<comment type="caution">
    <text evidence="4">The sequence shown here is derived from an EMBL/GenBank/DDBJ whole genome shotgun (WGS) entry which is preliminary data.</text>
</comment>
<evidence type="ECO:0000256" key="1">
    <source>
        <dbReference type="ARBA" id="ARBA00022679"/>
    </source>
</evidence>
<dbReference type="GO" id="GO:0004042">
    <property type="term" value="F:L-glutamate N-acetyltransferase activity"/>
    <property type="evidence" value="ECO:0007669"/>
    <property type="project" value="InterPro"/>
</dbReference>
<keyword evidence="1 4" id="KW-0808">Transferase</keyword>
<dbReference type="NCBIfam" id="NF005921">
    <property type="entry name" value="PRK07922.1"/>
    <property type="match status" value="1"/>
</dbReference>
<dbReference type="Pfam" id="PF00583">
    <property type="entry name" value="Acetyltransf_1"/>
    <property type="match status" value="1"/>
</dbReference>
<dbReference type="OrthoDB" id="9793138at2"/>
<evidence type="ECO:0000313" key="5">
    <source>
        <dbReference type="Proteomes" id="UP000274391"/>
    </source>
</evidence>
<evidence type="ECO:0000313" key="4">
    <source>
        <dbReference type="EMBL" id="RRJ88206.1"/>
    </source>
</evidence>
<dbReference type="GO" id="GO:0006526">
    <property type="term" value="P:L-arginine biosynthetic process"/>
    <property type="evidence" value="ECO:0007669"/>
    <property type="project" value="InterPro"/>
</dbReference>
<proteinExistence type="predicted"/>
<dbReference type="InterPro" id="IPR000182">
    <property type="entry name" value="GNAT_dom"/>
</dbReference>
<evidence type="ECO:0000259" key="3">
    <source>
        <dbReference type="PROSITE" id="PS51186"/>
    </source>
</evidence>
<dbReference type="PROSITE" id="PS51186">
    <property type="entry name" value="GNAT"/>
    <property type="match status" value="1"/>
</dbReference>
<dbReference type="PANTHER" id="PTHR30602">
    <property type="entry name" value="AMINO-ACID ACETYLTRANSFERASE"/>
    <property type="match status" value="1"/>
</dbReference>
<accession>A0A3P3W2Q5</accession>
<dbReference type="Proteomes" id="UP000274391">
    <property type="component" value="Unassembled WGS sequence"/>
</dbReference>
<dbReference type="AlphaFoldDB" id="A0A3P3W2Q5"/>
<protein>
    <submittedName>
        <fullName evidence="4">Amino-acid N-acetyltransferase</fullName>
        <ecNumber evidence="4">2.3.1.1</ecNumber>
    </submittedName>
</protein>
<evidence type="ECO:0000256" key="2">
    <source>
        <dbReference type="ARBA" id="ARBA00023315"/>
    </source>
</evidence>
<dbReference type="GO" id="GO:0005737">
    <property type="term" value="C:cytoplasm"/>
    <property type="evidence" value="ECO:0007669"/>
    <property type="project" value="InterPro"/>
</dbReference>
<dbReference type="Gene3D" id="3.40.630.30">
    <property type="match status" value="1"/>
</dbReference>
<dbReference type="SUPFAM" id="SSF55729">
    <property type="entry name" value="Acyl-CoA N-acyltransferases (Nat)"/>
    <property type="match status" value="1"/>
</dbReference>
<sequence length="167" mass="18650">MQEITVRKARTHDVVGIHELIQPYVEANILLQKELVVLYEAVQEFCVAVTSEGQIVGCAALHVLWHDLGEVRTIATSASTKGHGVGARMLRFVMDEAREIGLSRLFCLTFETEFFGRHGFEAVEEQIVDAATYEQILQSPDVGTAEFLDLPWVKPNTLGNTRMIAHL</sequence>
<organism evidence="4 5">
    <name type="scientific">Gulosibacter macacae</name>
    <dbReference type="NCBI Taxonomy" id="2488791"/>
    <lineage>
        <taxon>Bacteria</taxon>
        <taxon>Bacillati</taxon>
        <taxon>Actinomycetota</taxon>
        <taxon>Actinomycetes</taxon>
        <taxon>Micrococcales</taxon>
        <taxon>Microbacteriaceae</taxon>
        <taxon>Gulosibacter</taxon>
    </lineage>
</organism>
<dbReference type="InterPro" id="IPR010167">
    <property type="entry name" value="NH2A_AcTrfase"/>
</dbReference>
<feature type="domain" description="N-acetyltransferase" evidence="3">
    <location>
        <begin position="4"/>
        <end position="139"/>
    </location>
</feature>
<gene>
    <name evidence="4" type="ORF">EG850_01815</name>
</gene>
<reference evidence="4 5" key="1">
    <citation type="submission" date="2018-11" db="EMBL/GenBank/DDBJ databases">
        <title>YIM 102482-1 draft genome.</title>
        <authorList>
            <person name="Li G."/>
            <person name="Jiang Y."/>
        </authorList>
    </citation>
    <scope>NUCLEOTIDE SEQUENCE [LARGE SCALE GENOMIC DNA]</scope>
    <source>
        <strain evidence="4 5">YIM 102482-1</strain>
    </source>
</reference>
<keyword evidence="2 4" id="KW-0012">Acyltransferase</keyword>
<keyword evidence="5" id="KW-1185">Reference proteome</keyword>
<dbReference type="InterPro" id="IPR016181">
    <property type="entry name" value="Acyl_CoA_acyltransferase"/>
</dbReference>
<dbReference type="EC" id="2.3.1.1" evidence="4"/>
<dbReference type="RefSeq" id="WP_124969261.1">
    <property type="nucleotide sequence ID" value="NZ_RQVS01000002.1"/>
</dbReference>
<dbReference type="PANTHER" id="PTHR30602:SF12">
    <property type="entry name" value="AMINO-ACID ACETYLTRANSFERASE NAGS1, CHLOROPLASTIC-RELATED"/>
    <property type="match status" value="1"/>
</dbReference>